<reference evidence="4 5" key="1">
    <citation type="submission" date="2018-05" db="EMBL/GenBank/DDBJ databases">
        <authorList>
            <consortium name="PulseNet: The National Subtyping Network for Foodborne Disease Surveillance"/>
            <person name="Tarr C.L."/>
            <person name="Trees E."/>
            <person name="Katz L.S."/>
            <person name="Carleton-Romer H.A."/>
            <person name="Stroika S."/>
            <person name="Kucerova Z."/>
            <person name="Roache K.F."/>
            <person name="Sabol A.L."/>
            <person name="Besser J."/>
            <person name="Gerner-Smidt P."/>
        </authorList>
    </citation>
    <scope>NUCLEOTIDE SEQUENCE [LARGE SCALE GENOMIC DNA]</scope>
    <source>
        <strain evidence="4 5">PNUSAC003589</strain>
    </source>
</reference>
<name>A0A1D9BM10_CAMJU</name>
<dbReference type="InterPro" id="IPR000801">
    <property type="entry name" value="Esterase-like"/>
</dbReference>
<evidence type="ECO:0000256" key="2">
    <source>
        <dbReference type="ARBA" id="ARBA00022801"/>
    </source>
</evidence>
<dbReference type="Gene3D" id="3.40.50.1820">
    <property type="entry name" value="alpha/beta hydrolase"/>
    <property type="match status" value="1"/>
</dbReference>
<dbReference type="AlphaFoldDB" id="A0A1D9BM10"/>
<dbReference type="SMR" id="A0A1D9BM10"/>
<dbReference type="InterPro" id="IPR029058">
    <property type="entry name" value="AB_hydrolase_fold"/>
</dbReference>
<protein>
    <submittedName>
        <fullName evidence="4">Alpha/beta hydrolase</fullName>
    </submittedName>
</protein>
<evidence type="ECO:0000256" key="3">
    <source>
        <dbReference type="SAM" id="SignalP"/>
    </source>
</evidence>
<comment type="caution">
    <text evidence="4">The sequence shown here is derived from an EMBL/GenBank/DDBJ whole genome shotgun (WGS) entry which is preliminary data.</text>
</comment>
<dbReference type="OMA" id="KWEVEPR"/>
<dbReference type="PANTHER" id="PTHR40841">
    <property type="entry name" value="SIDEROPHORE TRIACETYLFUSARININE C ESTERASE"/>
    <property type="match status" value="1"/>
</dbReference>
<sequence length="269" mass="31055">MKKILFLFCSFFLAFAKPSLEIPKLSKQAKQNFILENVKFNYNGTIYKIFIAKNKNENSNYKYKIIYLLDGNAFFPLFLNLFNTPVKENLLIIGIGYDNNLAFDTQKRTKDYTPTTNLNKQGGGSKEFRNFLITQLIPYINKMYPIDFSHQILFGHSFGGLFAIDTLLYDSKIFSHYFIISPSLWWDNSEFLPNIIKLQTCPKIYIGLGSLETNSSIIKGVAKLNAQKLSEKISKETNCKTHFKLFKNETHGSVISKAMLWMKKLLDLN</sequence>
<dbReference type="Pfam" id="PF00756">
    <property type="entry name" value="Esterase"/>
    <property type="match status" value="1"/>
</dbReference>
<dbReference type="SUPFAM" id="SSF53474">
    <property type="entry name" value="alpha/beta-Hydrolases"/>
    <property type="match status" value="1"/>
</dbReference>
<dbReference type="InterPro" id="IPR052558">
    <property type="entry name" value="Siderophore_Hydrolase_D"/>
</dbReference>
<dbReference type="GO" id="GO:0016788">
    <property type="term" value="F:hydrolase activity, acting on ester bonds"/>
    <property type="evidence" value="ECO:0007669"/>
    <property type="project" value="TreeGrafter"/>
</dbReference>
<gene>
    <name evidence="4" type="ORF">C1418_08035</name>
</gene>
<feature type="signal peptide" evidence="3">
    <location>
        <begin position="1"/>
        <end position="16"/>
    </location>
</feature>
<dbReference type="Proteomes" id="UP000410873">
    <property type="component" value="Unassembled WGS sequence"/>
</dbReference>
<evidence type="ECO:0000256" key="1">
    <source>
        <dbReference type="ARBA" id="ARBA00005622"/>
    </source>
</evidence>
<dbReference type="PANTHER" id="PTHR40841:SF2">
    <property type="entry name" value="SIDEROPHORE-DEGRADING ESTERASE (EUROFUNG)"/>
    <property type="match status" value="1"/>
</dbReference>
<comment type="similarity">
    <text evidence="1">Belongs to the esterase D family.</text>
</comment>
<keyword evidence="2 4" id="KW-0378">Hydrolase</keyword>
<keyword evidence="3" id="KW-0732">Signal</keyword>
<evidence type="ECO:0000313" key="5">
    <source>
        <dbReference type="Proteomes" id="UP000410873"/>
    </source>
</evidence>
<proteinExistence type="inferred from homology"/>
<dbReference type="EMBL" id="AACFWJ010000009">
    <property type="protein sequence ID" value="EAK3959759.1"/>
    <property type="molecule type" value="Genomic_DNA"/>
</dbReference>
<accession>A0A1D9BM10</accession>
<feature type="chain" id="PRO_5044370336" evidence="3">
    <location>
        <begin position="17"/>
        <end position="269"/>
    </location>
</feature>
<organism evidence="4 5">
    <name type="scientific">Campylobacter jejuni</name>
    <dbReference type="NCBI Taxonomy" id="197"/>
    <lineage>
        <taxon>Bacteria</taxon>
        <taxon>Pseudomonadati</taxon>
        <taxon>Campylobacterota</taxon>
        <taxon>Epsilonproteobacteria</taxon>
        <taxon>Campylobacterales</taxon>
        <taxon>Campylobacteraceae</taxon>
        <taxon>Campylobacter</taxon>
    </lineage>
</organism>
<evidence type="ECO:0000313" key="4">
    <source>
        <dbReference type="EMBL" id="EAK3959759.1"/>
    </source>
</evidence>
<dbReference type="RefSeq" id="WP_002855690.1">
    <property type="nucleotide sequence ID" value="NZ_AACERE020000011.1"/>
</dbReference>